<evidence type="ECO:0000256" key="4">
    <source>
        <dbReference type="ARBA" id="ARBA00022692"/>
    </source>
</evidence>
<feature type="domain" description="MgtC/SapB/SrpB/YhiD N-terminal" evidence="8">
    <location>
        <begin position="18"/>
        <end position="140"/>
    </location>
</feature>
<comment type="subcellular location">
    <subcellularLocation>
        <location evidence="7">Cell inner membrane</location>
        <topology evidence="7">Multi-pass membrane protein</topology>
    </subcellularLocation>
    <subcellularLocation>
        <location evidence="1">Cell membrane</location>
        <topology evidence="1">Multi-pass membrane protein</topology>
    </subcellularLocation>
</comment>
<evidence type="ECO:0000313" key="10">
    <source>
        <dbReference type="Proteomes" id="UP000462621"/>
    </source>
</evidence>
<reference evidence="9 10" key="1">
    <citation type="submission" date="2019-10" db="EMBL/GenBank/DDBJ databases">
        <title>Vibrio sp. nov. isolated from a shrimp pond.</title>
        <authorList>
            <person name="Gomez-Gil B."/>
            <person name="Enciso-Ibarra J."/>
            <person name="Enciso-Ibarra K."/>
            <person name="Bolan-Mejia C."/>
        </authorList>
    </citation>
    <scope>NUCLEOTIDE SEQUENCE [LARGE SCALE GENOMIC DNA]</scope>
    <source>
        <strain evidence="9 10">CAIM 722</strain>
    </source>
</reference>
<protein>
    <recommendedName>
        <fullName evidence="7">Protein MgtC</fullName>
    </recommendedName>
</protein>
<keyword evidence="7" id="KW-0997">Cell inner membrane</keyword>
<dbReference type="EMBL" id="WEKT01000004">
    <property type="protein sequence ID" value="MZI92274.1"/>
    <property type="molecule type" value="Genomic_DNA"/>
</dbReference>
<evidence type="ECO:0000256" key="2">
    <source>
        <dbReference type="ARBA" id="ARBA00009298"/>
    </source>
</evidence>
<evidence type="ECO:0000259" key="8">
    <source>
        <dbReference type="Pfam" id="PF02308"/>
    </source>
</evidence>
<gene>
    <name evidence="9" type="ORF">F9817_03515</name>
</gene>
<evidence type="ECO:0000256" key="3">
    <source>
        <dbReference type="ARBA" id="ARBA00022475"/>
    </source>
</evidence>
<evidence type="ECO:0000256" key="6">
    <source>
        <dbReference type="ARBA" id="ARBA00023136"/>
    </source>
</evidence>
<dbReference type="GO" id="GO:0005886">
    <property type="term" value="C:plasma membrane"/>
    <property type="evidence" value="ECO:0007669"/>
    <property type="project" value="UniProtKB-SubCell"/>
</dbReference>
<comment type="caution">
    <text evidence="9">The sequence shown here is derived from an EMBL/GenBank/DDBJ whole genome shotgun (WGS) entry which is preliminary data.</text>
</comment>
<keyword evidence="10" id="KW-1185">Reference proteome</keyword>
<comment type="similarity">
    <text evidence="2 7">Belongs to the MgtC/SapB family.</text>
</comment>
<evidence type="ECO:0000256" key="1">
    <source>
        <dbReference type="ARBA" id="ARBA00004651"/>
    </source>
</evidence>
<feature type="transmembrane region" description="Helical" evidence="7">
    <location>
        <begin position="68"/>
        <end position="87"/>
    </location>
</feature>
<name>A0A7X4RTP5_9VIBR</name>
<proteinExistence type="inferred from homology"/>
<sequence length="197" mass="21487">MPLLTSFFHLGPFSWSALFCCALNGLLIGVERQTRGKPVGIRTSILIISGTYFFMAMCVSLSPNPMDQARVLGQIITGVGFLGAGVMMTQDGKIHGVTSAAVIWVLASLGLMIGLGYLTESVLITVLMLAVLLGVDKVENTFQSLRRGVHQKLRRSLTERRTISHDVEHDNILSSEPADSVITETVEKRQETESNKP</sequence>
<feature type="transmembrane region" description="Helical" evidence="7">
    <location>
        <begin position="39"/>
        <end position="62"/>
    </location>
</feature>
<keyword evidence="6 7" id="KW-0472">Membrane</keyword>
<dbReference type="InterPro" id="IPR049177">
    <property type="entry name" value="MgtC_SapB_SrpB_YhiD_N"/>
</dbReference>
<evidence type="ECO:0000256" key="5">
    <source>
        <dbReference type="ARBA" id="ARBA00022989"/>
    </source>
</evidence>
<feature type="transmembrane region" description="Helical" evidence="7">
    <location>
        <begin position="94"/>
        <end position="115"/>
    </location>
</feature>
<keyword evidence="5 7" id="KW-1133">Transmembrane helix</keyword>
<dbReference type="PANTHER" id="PTHR33778:SF1">
    <property type="entry name" value="MAGNESIUM TRANSPORTER YHID-RELATED"/>
    <property type="match status" value="1"/>
</dbReference>
<dbReference type="Proteomes" id="UP000462621">
    <property type="component" value="Unassembled WGS sequence"/>
</dbReference>
<evidence type="ECO:0000313" key="9">
    <source>
        <dbReference type="EMBL" id="MZI92274.1"/>
    </source>
</evidence>
<accession>A0A7X4RTP5</accession>
<dbReference type="PRINTS" id="PR01837">
    <property type="entry name" value="MGTCSAPBPROT"/>
</dbReference>
<dbReference type="PANTHER" id="PTHR33778">
    <property type="entry name" value="PROTEIN MGTC"/>
    <property type="match status" value="1"/>
</dbReference>
<organism evidence="9 10">
    <name type="scientific">Vibrio eleionomae</name>
    <dbReference type="NCBI Taxonomy" id="2653505"/>
    <lineage>
        <taxon>Bacteria</taxon>
        <taxon>Pseudomonadati</taxon>
        <taxon>Pseudomonadota</taxon>
        <taxon>Gammaproteobacteria</taxon>
        <taxon>Vibrionales</taxon>
        <taxon>Vibrionaceae</taxon>
        <taxon>Vibrio</taxon>
    </lineage>
</organism>
<evidence type="ECO:0000256" key="7">
    <source>
        <dbReference type="RuleBase" id="RU365041"/>
    </source>
</evidence>
<dbReference type="InterPro" id="IPR003416">
    <property type="entry name" value="MgtC/SapB/SrpB/YhiD_fam"/>
</dbReference>
<keyword evidence="4 7" id="KW-0812">Transmembrane</keyword>
<feature type="transmembrane region" description="Helical" evidence="7">
    <location>
        <begin position="6"/>
        <end position="27"/>
    </location>
</feature>
<dbReference type="Pfam" id="PF02308">
    <property type="entry name" value="MgtC"/>
    <property type="match status" value="1"/>
</dbReference>
<dbReference type="AlphaFoldDB" id="A0A7X4RTP5"/>
<keyword evidence="3" id="KW-1003">Cell membrane</keyword>